<organism evidence="8 9">
    <name type="scientific">Fontimonas thermophila</name>
    <dbReference type="NCBI Taxonomy" id="1076937"/>
    <lineage>
        <taxon>Bacteria</taxon>
        <taxon>Pseudomonadati</taxon>
        <taxon>Pseudomonadota</taxon>
        <taxon>Gammaproteobacteria</taxon>
        <taxon>Nevskiales</taxon>
        <taxon>Nevskiaceae</taxon>
        <taxon>Fontimonas</taxon>
    </lineage>
</organism>
<keyword evidence="6 7" id="KW-0131">Cell cycle</keyword>
<feature type="coiled-coil region" evidence="7">
    <location>
        <begin position="31"/>
        <end position="58"/>
    </location>
</feature>
<keyword evidence="4 7" id="KW-1133">Transmembrane helix</keyword>
<dbReference type="HAMAP" id="MF_00599">
    <property type="entry name" value="FtsB"/>
    <property type="match status" value="1"/>
</dbReference>
<dbReference type="STRING" id="1076937.SAMN04488120_10229"/>
<evidence type="ECO:0000313" key="8">
    <source>
        <dbReference type="EMBL" id="SFF30255.1"/>
    </source>
</evidence>
<accession>A0A1I2HIY0</accession>
<keyword evidence="3 7" id="KW-0812">Transmembrane</keyword>
<keyword evidence="2 7" id="KW-0132">Cell division</keyword>
<reference evidence="8 9" key="1">
    <citation type="submission" date="2016-10" db="EMBL/GenBank/DDBJ databases">
        <authorList>
            <person name="de Groot N.N."/>
        </authorList>
    </citation>
    <scope>NUCLEOTIDE SEQUENCE [LARGE SCALE GENOMIC DNA]</scope>
    <source>
        <strain evidence="8 9">DSM 23609</strain>
    </source>
</reference>
<comment type="subunit">
    <text evidence="7">Part of a complex composed of FtsB, FtsL and FtsQ.</text>
</comment>
<evidence type="ECO:0000256" key="6">
    <source>
        <dbReference type="ARBA" id="ARBA00023306"/>
    </source>
</evidence>
<protein>
    <recommendedName>
        <fullName evidence="7">Cell division protein FtsB</fullName>
    </recommendedName>
</protein>
<dbReference type="Proteomes" id="UP000199771">
    <property type="component" value="Unassembled WGS sequence"/>
</dbReference>
<dbReference type="AlphaFoldDB" id="A0A1I2HIY0"/>
<dbReference type="InterPro" id="IPR023081">
    <property type="entry name" value="Cell_div_FtsB"/>
</dbReference>
<dbReference type="GO" id="GO:0043093">
    <property type="term" value="P:FtsZ-dependent cytokinesis"/>
    <property type="evidence" value="ECO:0007669"/>
    <property type="project" value="UniProtKB-UniRule"/>
</dbReference>
<evidence type="ECO:0000256" key="1">
    <source>
        <dbReference type="ARBA" id="ARBA00022475"/>
    </source>
</evidence>
<keyword evidence="7" id="KW-0997">Cell inner membrane</keyword>
<comment type="subcellular location">
    <subcellularLocation>
        <location evidence="7">Cell inner membrane</location>
        <topology evidence="7">Single-pass type II membrane protein</topology>
    </subcellularLocation>
    <text evidence="7">Localizes to the division septum.</text>
</comment>
<keyword evidence="9" id="KW-1185">Reference proteome</keyword>
<evidence type="ECO:0000256" key="7">
    <source>
        <dbReference type="HAMAP-Rule" id="MF_00599"/>
    </source>
</evidence>
<dbReference type="GO" id="GO:0032153">
    <property type="term" value="C:cell division site"/>
    <property type="evidence" value="ECO:0007669"/>
    <property type="project" value="UniProtKB-UniRule"/>
</dbReference>
<keyword evidence="7" id="KW-0175">Coiled coil</keyword>
<comment type="similarity">
    <text evidence="7">Belongs to the FtsB family.</text>
</comment>
<evidence type="ECO:0000256" key="2">
    <source>
        <dbReference type="ARBA" id="ARBA00022618"/>
    </source>
</evidence>
<proteinExistence type="inferred from homology"/>
<dbReference type="GO" id="GO:0005886">
    <property type="term" value="C:plasma membrane"/>
    <property type="evidence" value="ECO:0007669"/>
    <property type="project" value="UniProtKB-SubCell"/>
</dbReference>
<dbReference type="RefSeq" id="WP_091530864.1">
    <property type="nucleotide sequence ID" value="NZ_FOOC01000002.1"/>
</dbReference>
<dbReference type="InterPro" id="IPR007060">
    <property type="entry name" value="FtsL/DivIC"/>
</dbReference>
<evidence type="ECO:0000313" key="9">
    <source>
        <dbReference type="Proteomes" id="UP000199771"/>
    </source>
</evidence>
<sequence>MIRRAAVAVLVLLLLALQWRLWIADGGIAHTHRLKQEAARLASENEQLRARNATLDAEVRDLGSGVDAIEARARTTLGMVKAGETFYLVVNP</sequence>
<dbReference type="GO" id="GO:0030428">
    <property type="term" value="C:cell septum"/>
    <property type="evidence" value="ECO:0007669"/>
    <property type="project" value="TreeGrafter"/>
</dbReference>
<comment type="function">
    <text evidence="7">Essential cell division protein. May link together the upstream cell division proteins, which are predominantly cytoplasmic, with the downstream cell division proteins, which are predominantly periplasmic.</text>
</comment>
<dbReference type="PANTHER" id="PTHR37485">
    <property type="entry name" value="CELL DIVISION PROTEIN FTSB"/>
    <property type="match status" value="1"/>
</dbReference>
<keyword evidence="5 7" id="KW-0472">Membrane</keyword>
<evidence type="ECO:0000256" key="5">
    <source>
        <dbReference type="ARBA" id="ARBA00023136"/>
    </source>
</evidence>
<dbReference type="OrthoDB" id="7061211at2"/>
<dbReference type="Pfam" id="PF04977">
    <property type="entry name" value="DivIC"/>
    <property type="match status" value="1"/>
</dbReference>
<evidence type="ECO:0000256" key="3">
    <source>
        <dbReference type="ARBA" id="ARBA00022692"/>
    </source>
</evidence>
<dbReference type="EMBL" id="FOOC01000002">
    <property type="protein sequence ID" value="SFF30255.1"/>
    <property type="molecule type" value="Genomic_DNA"/>
</dbReference>
<feature type="topological domain" description="Cytoplasmic" evidence="7">
    <location>
        <begin position="1"/>
        <end position="5"/>
    </location>
</feature>
<feature type="topological domain" description="Periplasmic" evidence="7">
    <location>
        <begin position="24"/>
        <end position="92"/>
    </location>
</feature>
<evidence type="ECO:0000256" key="4">
    <source>
        <dbReference type="ARBA" id="ARBA00022989"/>
    </source>
</evidence>
<gene>
    <name evidence="7" type="primary">ftsB</name>
    <name evidence="8" type="ORF">SAMN04488120_10229</name>
</gene>
<keyword evidence="1 7" id="KW-1003">Cell membrane</keyword>
<dbReference type="PANTHER" id="PTHR37485:SF1">
    <property type="entry name" value="CELL DIVISION PROTEIN FTSB"/>
    <property type="match status" value="1"/>
</dbReference>
<name>A0A1I2HIY0_9GAMM</name>